<reference evidence="2" key="1">
    <citation type="submission" date="2023-08" db="EMBL/GenBank/DDBJ databases">
        <authorList>
            <person name="Alioto T."/>
            <person name="Alioto T."/>
            <person name="Gomez Garrido J."/>
        </authorList>
    </citation>
    <scope>NUCLEOTIDE SEQUENCE</scope>
</reference>
<proteinExistence type="predicted"/>
<sequence length="167" mass="18195">MPLLVPEEDTLSLAASATHFHEYGDRDGSERDGVSQVSDQGSHSSAQTLLPEEDGSMRAIPRMALERLGLPIPQQAEPAPVSAFFRRRPTSTAFAILHAEDFIKELHACWRDSKACSRVSADGHTLAAMHDTAGVGLDHMPAIEPSIASLIVFPNEALRQDTRCPRQ</sequence>
<feature type="compositionally biased region" description="Basic and acidic residues" evidence="1">
    <location>
        <begin position="23"/>
        <end position="33"/>
    </location>
</feature>
<evidence type="ECO:0000313" key="3">
    <source>
        <dbReference type="Proteomes" id="UP001178508"/>
    </source>
</evidence>
<accession>A0AAV1FKX3</accession>
<keyword evidence="3" id="KW-1185">Reference proteome</keyword>
<dbReference type="InterPro" id="IPR018152">
    <property type="entry name" value="SOD_Cu/Zn_BS"/>
</dbReference>
<gene>
    <name evidence="2" type="ORF">XNOV1_A019953</name>
</gene>
<name>A0AAV1FKX3_XYRNO</name>
<feature type="region of interest" description="Disordered" evidence="1">
    <location>
        <begin position="23"/>
        <end position="54"/>
    </location>
</feature>
<evidence type="ECO:0000313" key="2">
    <source>
        <dbReference type="EMBL" id="CAJ1061424.1"/>
    </source>
</evidence>
<dbReference type="AlphaFoldDB" id="A0AAV1FKX3"/>
<dbReference type="Proteomes" id="UP001178508">
    <property type="component" value="Chromosome 8"/>
</dbReference>
<protein>
    <submittedName>
        <fullName evidence="2">LOW QUALITY PROTEIN: uncharacterized protein LOC114481864</fullName>
    </submittedName>
</protein>
<evidence type="ECO:0000256" key="1">
    <source>
        <dbReference type="SAM" id="MobiDB-lite"/>
    </source>
</evidence>
<organism evidence="2 3">
    <name type="scientific">Xyrichtys novacula</name>
    <name type="common">Pearly razorfish</name>
    <name type="synonym">Hemipteronotus novacula</name>
    <dbReference type="NCBI Taxonomy" id="13765"/>
    <lineage>
        <taxon>Eukaryota</taxon>
        <taxon>Metazoa</taxon>
        <taxon>Chordata</taxon>
        <taxon>Craniata</taxon>
        <taxon>Vertebrata</taxon>
        <taxon>Euteleostomi</taxon>
        <taxon>Actinopterygii</taxon>
        <taxon>Neopterygii</taxon>
        <taxon>Teleostei</taxon>
        <taxon>Neoteleostei</taxon>
        <taxon>Acanthomorphata</taxon>
        <taxon>Eupercaria</taxon>
        <taxon>Labriformes</taxon>
        <taxon>Labridae</taxon>
        <taxon>Xyrichtys</taxon>
    </lineage>
</organism>
<dbReference type="PROSITE" id="PS00087">
    <property type="entry name" value="SOD_CU_ZN_1"/>
    <property type="match status" value="1"/>
</dbReference>
<feature type="compositionally biased region" description="Polar residues" evidence="1">
    <location>
        <begin position="35"/>
        <end position="48"/>
    </location>
</feature>
<dbReference type="EMBL" id="OY660871">
    <property type="protein sequence ID" value="CAJ1061424.1"/>
    <property type="molecule type" value="Genomic_DNA"/>
</dbReference>